<comment type="caution">
    <text evidence="2">The sequence shown here is derived from an EMBL/GenBank/DDBJ whole genome shotgun (WGS) entry which is preliminary data.</text>
</comment>
<dbReference type="GO" id="GO:0004803">
    <property type="term" value="F:transposase activity"/>
    <property type="evidence" value="ECO:0007669"/>
    <property type="project" value="InterPro"/>
</dbReference>
<dbReference type="GO" id="GO:0003677">
    <property type="term" value="F:DNA binding"/>
    <property type="evidence" value="ECO:0007669"/>
    <property type="project" value="InterPro"/>
</dbReference>
<evidence type="ECO:0000313" key="3">
    <source>
        <dbReference type="Proteomes" id="UP000282985"/>
    </source>
</evidence>
<keyword evidence="3" id="KW-1185">Reference proteome</keyword>
<proteinExistence type="predicted"/>
<dbReference type="Gene3D" id="3.30.70.1290">
    <property type="entry name" value="Transposase IS200-like"/>
    <property type="match status" value="1"/>
</dbReference>
<accession>A0A434AYP6</accession>
<protein>
    <submittedName>
        <fullName evidence="2">IS200/IS605 family transposase</fullName>
    </submittedName>
</protein>
<gene>
    <name evidence="2" type="primary">tnpA</name>
    <name evidence="2" type="ORF">DLK05_03180</name>
</gene>
<dbReference type="AlphaFoldDB" id="A0A434AYP6"/>
<dbReference type="EMBL" id="RJJX01000002">
    <property type="protein sequence ID" value="RUT79701.1"/>
    <property type="molecule type" value="Genomic_DNA"/>
</dbReference>
<organism evidence="2 3">
    <name type="scientific">Ancylomarina longa</name>
    <dbReference type="NCBI Taxonomy" id="2487017"/>
    <lineage>
        <taxon>Bacteria</taxon>
        <taxon>Pseudomonadati</taxon>
        <taxon>Bacteroidota</taxon>
        <taxon>Bacteroidia</taxon>
        <taxon>Marinilabiliales</taxon>
        <taxon>Marinifilaceae</taxon>
        <taxon>Ancylomarina</taxon>
    </lineage>
</organism>
<dbReference type="SUPFAM" id="SSF143422">
    <property type="entry name" value="Transposase IS200-like"/>
    <property type="match status" value="1"/>
</dbReference>
<dbReference type="NCBIfam" id="NF033573">
    <property type="entry name" value="transpos_IS200"/>
    <property type="match status" value="1"/>
</dbReference>
<reference evidence="2 3" key="1">
    <citation type="submission" date="2018-11" db="EMBL/GenBank/DDBJ databases">
        <title>Parancylomarina longa gen. nov., sp. nov., isolated from sediments of southern Okinawa.</title>
        <authorList>
            <person name="Fu T."/>
        </authorList>
    </citation>
    <scope>NUCLEOTIDE SEQUENCE [LARGE SCALE GENOMIC DNA]</scope>
    <source>
        <strain evidence="2 3">T3-2 S1-C</strain>
    </source>
</reference>
<dbReference type="GO" id="GO:0006313">
    <property type="term" value="P:DNA transposition"/>
    <property type="evidence" value="ECO:0007669"/>
    <property type="project" value="InterPro"/>
</dbReference>
<dbReference type="Proteomes" id="UP000282985">
    <property type="component" value="Unassembled WGS sequence"/>
</dbReference>
<sequence>MSSYRQIYYHIIFRTKKSGKILPLSHIEKLFAYIFGIIKQKGCHLYRINGMQDHIHILSDLHPSISLADFMREIKTSSSVWLKQQTEFSDFKGWADGYAALTVSYGDKDDVLNYIKNQQNHHQTESFSKEFRRLLESEGIDIDERYFLK</sequence>
<dbReference type="InterPro" id="IPR036515">
    <property type="entry name" value="Transposase_17_sf"/>
</dbReference>
<name>A0A434AYP6_9BACT</name>
<dbReference type="PANTHER" id="PTHR33360">
    <property type="entry name" value="TRANSPOSASE FOR INSERTION SEQUENCE ELEMENT IS200"/>
    <property type="match status" value="1"/>
</dbReference>
<dbReference type="RefSeq" id="WP_127342523.1">
    <property type="nucleotide sequence ID" value="NZ_RJJX01000002.1"/>
</dbReference>
<dbReference type="SMART" id="SM01321">
    <property type="entry name" value="Y1_Tnp"/>
    <property type="match status" value="1"/>
</dbReference>
<dbReference type="OrthoDB" id="9797997at2"/>
<evidence type="ECO:0000313" key="2">
    <source>
        <dbReference type="EMBL" id="RUT79701.1"/>
    </source>
</evidence>
<feature type="domain" description="Transposase IS200-like" evidence="1">
    <location>
        <begin position="4"/>
        <end position="118"/>
    </location>
</feature>
<dbReference type="PANTHER" id="PTHR33360:SF2">
    <property type="entry name" value="TRANSPOSASE FOR INSERTION SEQUENCE ELEMENT IS200"/>
    <property type="match status" value="1"/>
</dbReference>
<evidence type="ECO:0000259" key="1">
    <source>
        <dbReference type="SMART" id="SM01321"/>
    </source>
</evidence>
<dbReference type="InterPro" id="IPR002686">
    <property type="entry name" value="Transposase_17"/>
</dbReference>
<dbReference type="Pfam" id="PF01797">
    <property type="entry name" value="Y1_Tnp"/>
    <property type="match status" value="1"/>
</dbReference>